<dbReference type="PANTHER" id="PTHR38418:SF2">
    <property type="entry name" value="SUGAR ISOMERASE, KPSF_GUTQ (AFU_ORTHOLOGUE AFUA_6G08860)"/>
    <property type="match status" value="1"/>
</dbReference>
<protein>
    <submittedName>
        <fullName evidence="2">SIS domain-containing protein</fullName>
    </submittedName>
</protein>
<evidence type="ECO:0000313" key="3">
    <source>
        <dbReference type="Proteomes" id="UP000620366"/>
    </source>
</evidence>
<dbReference type="RefSeq" id="WP_249298926.1">
    <property type="nucleotide sequence ID" value="NZ_JACRSP010000001.1"/>
</dbReference>
<feature type="domain" description="SIS" evidence="1">
    <location>
        <begin position="42"/>
        <end position="176"/>
    </location>
</feature>
<dbReference type="InterPro" id="IPR035474">
    <property type="entry name" value="SIS_Kpsf"/>
</dbReference>
<proteinExistence type="predicted"/>
<evidence type="ECO:0000313" key="2">
    <source>
        <dbReference type="EMBL" id="MBC8535290.1"/>
    </source>
</evidence>
<dbReference type="SUPFAM" id="SSF53697">
    <property type="entry name" value="SIS domain"/>
    <property type="match status" value="1"/>
</dbReference>
<dbReference type="PROSITE" id="PS51464">
    <property type="entry name" value="SIS"/>
    <property type="match status" value="1"/>
</dbReference>
<organism evidence="2 3">
    <name type="scientific">Feifania hominis</name>
    <dbReference type="NCBI Taxonomy" id="2763660"/>
    <lineage>
        <taxon>Bacteria</taxon>
        <taxon>Bacillati</taxon>
        <taxon>Bacillota</taxon>
        <taxon>Clostridia</taxon>
        <taxon>Eubacteriales</taxon>
        <taxon>Feifaniaceae</taxon>
        <taxon>Feifania</taxon>
    </lineage>
</organism>
<dbReference type="GO" id="GO:1901135">
    <property type="term" value="P:carbohydrate derivative metabolic process"/>
    <property type="evidence" value="ECO:0007669"/>
    <property type="project" value="InterPro"/>
</dbReference>
<dbReference type="AlphaFoldDB" id="A0A926DE02"/>
<dbReference type="Proteomes" id="UP000620366">
    <property type="component" value="Unassembled WGS sequence"/>
</dbReference>
<dbReference type="Gene3D" id="3.40.50.10490">
    <property type="entry name" value="Glucose-6-phosphate isomerase like protein, domain 1"/>
    <property type="match status" value="1"/>
</dbReference>
<name>A0A926DE02_9FIRM</name>
<dbReference type="InterPro" id="IPR046348">
    <property type="entry name" value="SIS_dom_sf"/>
</dbReference>
<comment type="caution">
    <text evidence="2">The sequence shown here is derived from an EMBL/GenBank/DDBJ whole genome shotgun (WGS) entry which is preliminary data.</text>
</comment>
<dbReference type="InterPro" id="IPR001347">
    <property type="entry name" value="SIS_dom"/>
</dbReference>
<dbReference type="EMBL" id="JACRSP010000001">
    <property type="protein sequence ID" value="MBC8535290.1"/>
    <property type="molecule type" value="Genomic_DNA"/>
</dbReference>
<dbReference type="GO" id="GO:0097367">
    <property type="term" value="F:carbohydrate derivative binding"/>
    <property type="evidence" value="ECO:0007669"/>
    <property type="project" value="InterPro"/>
</dbReference>
<gene>
    <name evidence="2" type="ORF">H8695_01075</name>
</gene>
<reference evidence="2" key="1">
    <citation type="submission" date="2020-08" db="EMBL/GenBank/DDBJ databases">
        <title>Genome public.</title>
        <authorList>
            <person name="Liu C."/>
            <person name="Sun Q."/>
        </authorList>
    </citation>
    <scope>NUCLEOTIDE SEQUENCE</scope>
    <source>
        <strain evidence="2">BX7</strain>
    </source>
</reference>
<accession>A0A926DE02</accession>
<dbReference type="PANTHER" id="PTHR38418">
    <property type="entry name" value="SUGAR ISOMERASE, KPSF/GUTQ (AFU_ORTHOLOGUE AFUA_6G08860)"/>
    <property type="match status" value="1"/>
</dbReference>
<keyword evidence="3" id="KW-1185">Reference proteome</keyword>
<dbReference type="CDD" id="cd05014">
    <property type="entry name" value="SIS_Kpsf"/>
    <property type="match status" value="1"/>
</dbReference>
<dbReference type="Pfam" id="PF01380">
    <property type="entry name" value="SIS"/>
    <property type="match status" value="1"/>
</dbReference>
<sequence length="208" mass="22065">MSMTYDQMWQEANRVWDNESRSIAALCERIDRHSFCVALEMVADCVAAGRKIVTFGLGTSACAAEKIAHSFNVVNVPAVMLDGGKAAHGGLGVIERDDVVIAISKGGSSEELVRILPSIKEKGAKLIGVTEKPESALGKLSDVIVSATVEQEACPLGMLATSSTLAVIAAFDAMAIAMEQYPQFSKEAFLCNHPNGAVGHLLMEQLGK</sequence>
<evidence type="ECO:0000259" key="1">
    <source>
        <dbReference type="PROSITE" id="PS51464"/>
    </source>
</evidence>